<keyword evidence="2 3" id="KW-0802">TPR repeat</keyword>
<gene>
    <name evidence="5" type="ORF">POL67_52130</name>
</gene>
<dbReference type="InterPro" id="IPR050498">
    <property type="entry name" value="Ycf3"/>
</dbReference>
<accession>A0ABT5FA32</accession>
<dbReference type="Pfam" id="PF13432">
    <property type="entry name" value="TPR_16"/>
    <property type="match status" value="3"/>
</dbReference>
<name>A0ABT5FA32_9BACT</name>
<dbReference type="PANTHER" id="PTHR44858">
    <property type="entry name" value="TETRATRICOPEPTIDE REPEAT PROTEIN 6"/>
    <property type="match status" value="1"/>
</dbReference>
<feature type="repeat" description="TPR" evidence="3">
    <location>
        <begin position="434"/>
        <end position="467"/>
    </location>
</feature>
<evidence type="ECO:0000313" key="6">
    <source>
        <dbReference type="Proteomes" id="UP001221411"/>
    </source>
</evidence>
<dbReference type="Proteomes" id="UP001221411">
    <property type="component" value="Unassembled WGS sequence"/>
</dbReference>
<dbReference type="PANTHER" id="PTHR44858:SF1">
    <property type="entry name" value="UDP-N-ACETYLGLUCOSAMINE--PEPTIDE N-ACETYLGLUCOSAMINYLTRANSFERASE SPINDLY-RELATED"/>
    <property type="match status" value="1"/>
</dbReference>
<feature type="compositionally biased region" description="Basic residues" evidence="4">
    <location>
        <begin position="28"/>
        <end position="38"/>
    </location>
</feature>
<sequence length="589" mass="65979">MSDQDDKEPLNPQETGNAGGNVIPIAGRHPRGAVKRGGTKLASVAKMPLETEEDDETKSNNSLLDKLNAWDLDAYIADMSIRIGEGRDDLRPLLENARDWRAVRSHLRGDREAARAEWAELIEQGSCKALMTRAQYRADDGELAGAHADYNSAAERAPKDGSIYLKRGTFAYFKLNDNERALADLERAARLLPKDAEPYQTMAFVLGSLGDEDGAIRALGRALHRDPWRADLFYERGRRWWSKGSIAEALADLDRSIQLGVTNASAFQLRAFCHERRGDLPSAIADFTRAIALNPSEAAFFMGRGNAHLAMGAYAEAILDFRQRLELCGWRDGGALRSLGAAHLALGDEERAAAYYRQAFYHDPELLEDLRLQIRINETLDKPEALRADLDVLLLVEPDGWLRIESAFLWARLGNLEKAIADFDRALEESPQWDEALFERGRMHARAGRFDRAVEDVSTAIKLAPHQAKYPAWRALYRAHLEGDTPLARADLQRAVELAHYDDEIRSCSVMYFSLVAKPEEAIADYDVLILHSPLDARYYKERGMVREAIGDVEGALADYTRAAELLMAGEDDGRKTRQGTWSKPFAPW</sequence>
<dbReference type="PROSITE" id="PS50005">
    <property type="entry name" value="TPR"/>
    <property type="match status" value="3"/>
</dbReference>
<evidence type="ECO:0000256" key="1">
    <source>
        <dbReference type="ARBA" id="ARBA00022737"/>
    </source>
</evidence>
<dbReference type="InterPro" id="IPR019734">
    <property type="entry name" value="TPR_rpt"/>
</dbReference>
<evidence type="ECO:0000256" key="2">
    <source>
        <dbReference type="ARBA" id="ARBA00022803"/>
    </source>
</evidence>
<evidence type="ECO:0000256" key="4">
    <source>
        <dbReference type="SAM" id="MobiDB-lite"/>
    </source>
</evidence>
<proteinExistence type="predicted"/>
<feature type="repeat" description="TPR" evidence="3">
    <location>
        <begin position="264"/>
        <end position="297"/>
    </location>
</feature>
<dbReference type="Gene3D" id="1.25.40.10">
    <property type="entry name" value="Tetratricopeptide repeat domain"/>
    <property type="match status" value="4"/>
</dbReference>
<evidence type="ECO:0000256" key="3">
    <source>
        <dbReference type="PROSITE-ProRule" id="PRU00339"/>
    </source>
</evidence>
<organism evidence="5 6">
    <name type="scientific">Polyangium mundeleinium</name>
    <dbReference type="NCBI Taxonomy" id="2995306"/>
    <lineage>
        <taxon>Bacteria</taxon>
        <taxon>Pseudomonadati</taxon>
        <taxon>Myxococcota</taxon>
        <taxon>Polyangia</taxon>
        <taxon>Polyangiales</taxon>
        <taxon>Polyangiaceae</taxon>
        <taxon>Polyangium</taxon>
    </lineage>
</organism>
<dbReference type="Pfam" id="PF13181">
    <property type="entry name" value="TPR_8"/>
    <property type="match status" value="1"/>
</dbReference>
<keyword evidence="1" id="KW-0677">Repeat</keyword>
<dbReference type="SUPFAM" id="SSF48452">
    <property type="entry name" value="TPR-like"/>
    <property type="match status" value="2"/>
</dbReference>
<evidence type="ECO:0000313" key="5">
    <source>
        <dbReference type="EMBL" id="MDC0749981.1"/>
    </source>
</evidence>
<comment type="caution">
    <text evidence="5">The sequence shown here is derived from an EMBL/GenBank/DDBJ whole genome shotgun (WGS) entry which is preliminary data.</text>
</comment>
<dbReference type="SMART" id="SM00028">
    <property type="entry name" value="TPR"/>
    <property type="match status" value="10"/>
</dbReference>
<reference evidence="5 6" key="1">
    <citation type="submission" date="2022-11" db="EMBL/GenBank/DDBJ databases">
        <title>Minimal conservation of predation-associated metabolite biosynthetic gene clusters underscores biosynthetic potential of Myxococcota including descriptions for ten novel species: Archangium lansinium sp. nov., Myxococcus landrumus sp. nov., Nannocystis bai.</title>
        <authorList>
            <person name="Ahearne A."/>
            <person name="Stevens C."/>
            <person name="Dowd S."/>
        </authorList>
    </citation>
    <scope>NUCLEOTIDE SEQUENCE [LARGE SCALE GENOMIC DNA]</scope>
    <source>
        <strain evidence="5 6">RJM3</strain>
    </source>
</reference>
<feature type="region of interest" description="Disordered" evidence="4">
    <location>
        <begin position="1"/>
        <end position="39"/>
    </location>
</feature>
<feature type="repeat" description="TPR" evidence="3">
    <location>
        <begin position="333"/>
        <end position="366"/>
    </location>
</feature>
<protein>
    <submittedName>
        <fullName evidence="5">Tetratricopeptide repeat protein</fullName>
    </submittedName>
</protein>
<dbReference type="InterPro" id="IPR011990">
    <property type="entry name" value="TPR-like_helical_dom_sf"/>
</dbReference>
<dbReference type="EMBL" id="JAQNDO010000001">
    <property type="protein sequence ID" value="MDC0749981.1"/>
    <property type="molecule type" value="Genomic_DNA"/>
</dbReference>
<keyword evidence="6" id="KW-1185">Reference proteome</keyword>
<dbReference type="RefSeq" id="WP_271930556.1">
    <property type="nucleotide sequence ID" value="NZ_JAQNDO010000001.1"/>
</dbReference>